<dbReference type="Proteomes" id="UP000001549">
    <property type="component" value="Chromosome"/>
</dbReference>
<accession>F8AVW2</accession>
<evidence type="ECO:0000313" key="2">
    <source>
        <dbReference type="Proteomes" id="UP000001549"/>
    </source>
</evidence>
<organism evidence="1 2">
    <name type="scientific">Candidatus Protofrankia datiscae</name>
    <dbReference type="NCBI Taxonomy" id="2716812"/>
    <lineage>
        <taxon>Bacteria</taxon>
        <taxon>Bacillati</taxon>
        <taxon>Actinomycetota</taxon>
        <taxon>Actinomycetes</taxon>
        <taxon>Frankiales</taxon>
        <taxon>Frankiaceae</taxon>
        <taxon>Protofrankia</taxon>
    </lineage>
</organism>
<reference evidence="1 2" key="1">
    <citation type="submission" date="2011-05" db="EMBL/GenBank/DDBJ databases">
        <title>Complete sequence of chromosome of Frankia symbiont of Datisca glomerata.</title>
        <authorList>
            <consortium name="US DOE Joint Genome Institute"/>
            <person name="Lucas S."/>
            <person name="Han J."/>
            <person name="Lapidus A."/>
            <person name="Cheng J.-F."/>
            <person name="Goodwin L."/>
            <person name="Pitluck S."/>
            <person name="Peters L."/>
            <person name="Mikhailova N."/>
            <person name="Chertkov O."/>
            <person name="Teshima H."/>
            <person name="Han C."/>
            <person name="Tapia R."/>
            <person name="Land M."/>
            <person name="Hauser L."/>
            <person name="Kyrpides N."/>
            <person name="Ivanova N."/>
            <person name="Pagani I."/>
            <person name="Berry A."/>
            <person name="Pawlowski K."/>
            <person name="Persson T."/>
            <person name="Vanden Heuvel B."/>
            <person name="Benson D."/>
            <person name="Woyke T."/>
        </authorList>
    </citation>
    <scope>NUCLEOTIDE SEQUENCE [LARGE SCALE GENOMIC DNA]</scope>
    <source>
        <strain evidence="2">4085684</strain>
    </source>
</reference>
<name>F8AVW2_9ACTN</name>
<sequence>MLREYELITRVPAGSFDELLASLDAPAEPNDALTRAAARLGSVIERRRPRAGSSARHWM</sequence>
<dbReference type="HOGENOM" id="CLU_2953779_0_0_11"/>
<protein>
    <submittedName>
        <fullName evidence="1">Uncharacterized protein</fullName>
    </submittedName>
</protein>
<dbReference type="STRING" id="656024.FsymDg_0789"/>
<gene>
    <name evidence="1" type="ordered locus">FsymDg_0789</name>
</gene>
<keyword evidence="2" id="KW-1185">Reference proteome</keyword>
<dbReference type="EMBL" id="CP002801">
    <property type="protein sequence ID" value="AEH08303.1"/>
    <property type="molecule type" value="Genomic_DNA"/>
</dbReference>
<dbReference type="KEGG" id="fsy:FsymDg_0789"/>
<proteinExistence type="predicted"/>
<dbReference type="AlphaFoldDB" id="F8AVW2"/>
<evidence type="ECO:0000313" key="1">
    <source>
        <dbReference type="EMBL" id="AEH08303.1"/>
    </source>
</evidence>